<gene>
    <name evidence="1" type="ORF">HC757_17730</name>
</gene>
<dbReference type="RefSeq" id="WP_169565751.1">
    <property type="nucleotide sequence ID" value="NZ_JAAXYH010000020.1"/>
</dbReference>
<dbReference type="AlphaFoldDB" id="A0A972FWE3"/>
<reference evidence="1" key="1">
    <citation type="submission" date="2020-04" db="EMBL/GenBank/DDBJ databases">
        <title>Description of Shewanella salipaludis sp. nov., isolated from a salt marsh.</title>
        <authorList>
            <person name="Park S."/>
            <person name="Yoon J.-H."/>
        </authorList>
    </citation>
    <scope>NUCLEOTIDE SEQUENCE</scope>
    <source>
        <strain evidence="1">SHSM-M6</strain>
    </source>
</reference>
<accession>A0A972FWE3</accession>
<keyword evidence="2" id="KW-1185">Reference proteome</keyword>
<proteinExistence type="predicted"/>
<dbReference type="EMBL" id="JAAXYH010000020">
    <property type="protein sequence ID" value="NMH67001.1"/>
    <property type="molecule type" value="Genomic_DNA"/>
</dbReference>
<evidence type="ECO:0000313" key="1">
    <source>
        <dbReference type="EMBL" id="NMH67001.1"/>
    </source>
</evidence>
<dbReference type="Proteomes" id="UP000737113">
    <property type="component" value="Unassembled WGS sequence"/>
</dbReference>
<organism evidence="1 2">
    <name type="scientific">Shewanella salipaludis</name>
    <dbReference type="NCBI Taxonomy" id="2723052"/>
    <lineage>
        <taxon>Bacteria</taxon>
        <taxon>Pseudomonadati</taxon>
        <taxon>Pseudomonadota</taxon>
        <taxon>Gammaproteobacteria</taxon>
        <taxon>Alteromonadales</taxon>
        <taxon>Shewanellaceae</taxon>
        <taxon>Shewanella</taxon>
    </lineage>
</organism>
<comment type="caution">
    <text evidence="1">The sequence shown here is derived from an EMBL/GenBank/DDBJ whole genome shotgun (WGS) entry which is preliminary data.</text>
</comment>
<sequence length="106" mass="12382">MTTAEFIDTKAPQLAFYGKAFLSEQLEFQEVQLYLWDTLEEWQSLNPQGDALTDMERVFWHLLHSFDKWPDWVLRGNQYLSKQLYDCCDYLSLGGQLPAGCIGNRP</sequence>
<protein>
    <submittedName>
        <fullName evidence="1">Uncharacterized protein</fullName>
    </submittedName>
</protein>
<name>A0A972FWE3_9GAMM</name>
<evidence type="ECO:0000313" key="2">
    <source>
        <dbReference type="Proteomes" id="UP000737113"/>
    </source>
</evidence>